<organism evidence="1 2">
    <name type="scientific">Kribbella aluminosa</name>
    <dbReference type="NCBI Taxonomy" id="416017"/>
    <lineage>
        <taxon>Bacteria</taxon>
        <taxon>Bacillati</taxon>
        <taxon>Actinomycetota</taxon>
        <taxon>Actinomycetes</taxon>
        <taxon>Propionibacteriales</taxon>
        <taxon>Kribbellaceae</taxon>
        <taxon>Kribbella</taxon>
    </lineage>
</organism>
<protein>
    <recommendedName>
        <fullName evidence="3">Oligogalacturonide lyase</fullName>
    </recommendedName>
</protein>
<comment type="caution">
    <text evidence="1">The sequence shown here is derived from an EMBL/GenBank/DDBJ whole genome shotgun (WGS) entry which is preliminary data.</text>
</comment>
<keyword evidence="2" id="KW-1185">Reference proteome</keyword>
<sequence length="342" mass="37212">MLAPNAHLTYPHCNGFHEGGERVALVRYDAGAVRIVSVRWNGPSRDERTLHTVPGRVGSEDEPAWFDIARDSGRLAIVVGNVLQVADPDDALEAVWSPPAGHTLDKLVSLSADGSRVAVTTAAGTVWSGWQVDVATNRATLLFQKPWYANHIHYCPHDERWIAFSKEGPALETPDRVWSWHPDTAPAGRNALDQHAISDTPGAFVAVGHERWCHHDTAALVVGYGAGEARPRGLYLTYADDRPPRLVSSGERYWHCDISRDGRYAVVDTSGPSDAPGRGWQNAGNVSDILLIDLETGGSRKLARTAATRHPWHPHPVFTPPGDAILHNHLTSAARGVAVLPL</sequence>
<evidence type="ECO:0000313" key="2">
    <source>
        <dbReference type="Proteomes" id="UP000755585"/>
    </source>
</evidence>
<accession>A0ABS4UFW9</accession>
<reference evidence="1 2" key="1">
    <citation type="submission" date="2021-03" db="EMBL/GenBank/DDBJ databases">
        <title>Sequencing the genomes of 1000 actinobacteria strains.</title>
        <authorList>
            <person name="Klenk H.-P."/>
        </authorList>
    </citation>
    <scope>NUCLEOTIDE SEQUENCE [LARGE SCALE GENOMIC DNA]</scope>
    <source>
        <strain evidence="1 2">DSM 18824</strain>
    </source>
</reference>
<dbReference type="Proteomes" id="UP000755585">
    <property type="component" value="Unassembled WGS sequence"/>
</dbReference>
<proteinExistence type="predicted"/>
<name>A0ABS4UFW9_9ACTN</name>
<gene>
    <name evidence="1" type="ORF">JOF29_001616</name>
</gene>
<evidence type="ECO:0008006" key="3">
    <source>
        <dbReference type="Google" id="ProtNLM"/>
    </source>
</evidence>
<dbReference type="InterPro" id="IPR015943">
    <property type="entry name" value="WD40/YVTN_repeat-like_dom_sf"/>
</dbReference>
<evidence type="ECO:0000313" key="1">
    <source>
        <dbReference type="EMBL" id="MBP2350533.1"/>
    </source>
</evidence>
<dbReference type="EMBL" id="JAGINT010000001">
    <property type="protein sequence ID" value="MBP2350533.1"/>
    <property type="molecule type" value="Genomic_DNA"/>
</dbReference>
<dbReference type="SUPFAM" id="SSF82171">
    <property type="entry name" value="DPP6 N-terminal domain-like"/>
    <property type="match status" value="1"/>
</dbReference>
<dbReference type="RefSeq" id="WP_209693577.1">
    <property type="nucleotide sequence ID" value="NZ_BAAAVU010000011.1"/>
</dbReference>
<dbReference type="Gene3D" id="2.130.10.10">
    <property type="entry name" value="YVTN repeat-like/Quinoprotein amine dehydrogenase"/>
    <property type="match status" value="1"/>
</dbReference>